<dbReference type="OrthoDB" id="202660at2157"/>
<dbReference type="RefSeq" id="WP_114449196.1">
    <property type="nucleotide sequence ID" value="NZ_QPHM01000001.1"/>
</dbReference>
<dbReference type="NCBIfam" id="NF033910">
    <property type="entry name" value="LWR_salt"/>
    <property type="match status" value="1"/>
</dbReference>
<name>A0A368NBN6_9EURY</name>
<protein>
    <recommendedName>
        <fullName evidence="3">LWR-salt protein</fullName>
    </recommendedName>
</protein>
<reference evidence="1 2" key="1">
    <citation type="submission" date="2018-07" db="EMBL/GenBank/DDBJ databases">
        <title>Genome sequences of Haloplanus salinus JCM 18368T.</title>
        <authorList>
            <person name="Kim Y.B."/>
            <person name="Roh S.W."/>
        </authorList>
    </citation>
    <scope>NUCLEOTIDE SEQUENCE [LARGE SCALE GENOMIC DNA]</scope>
    <source>
        <strain evidence="1 2">JCM 18368</strain>
    </source>
</reference>
<evidence type="ECO:0000313" key="1">
    <source>
        <dbReference type="EMBL" id="RCU47636.1"/>
    </source>
</evidence>
<accession>A0A368NBN6</accession>
<dbReference type="AlphaFoldDB" id="A0A368NBN6"/>
<sequence length="118" mass="12991">MTAAYVFRVTFGLDTAGVDVDPGRFETVVTKPAVEPGTAGWLFFRDELWRGEVNDERHLRSLATDWLGVPVESVSFSELRVDEASLDALREAIAASSEFDDSPRAVLHAHLGSSIRVE</sequence>
<evidence type="ECO:0008006" key="3">
    <source>
        <dbReference type="Google" id="ProtNLM"/>
    </source>
</evidence>
<dbReference type="Proteomes" id="UP000252189">
    <property type="component" value="Unassembled WGS sequence"/>
</dbReference>
<dbReference type="InterPro" id="IPR049798">
    <property type="entry name" value="LWR_salt"/>
</dbReference>
<dbReference type="Pfam" id="PF26423">
    <property type="entry name" value="LWR_salt"/>
    <property type="match status" value="1"/>
</dbReference>
<gene>
    <name evidence="1" type="ORF">DU504_10205</name>
</gene>
<organism evidence="1 2">
    <name type="scientific">Haloplanus salinus</name>
    <dbReference type="NCBI Taxonomy" id="1126245"/>
    <lineage>
        <taxon>Archaea</taxon>
        <taxon>Methanobacteriati</taxon>
        <taxon>Methanobacteriota</taxon>
        <taxon>Stenosarchaea group</taxon>
        <taxon>Halobacteria</taxon>
        <taxon>Halobacteriales</taxon>
        <taxon>Haloferacaceae</taxon>
        <taxon>Haloplanus</taxon>
    </lineage>
</organism>
<keyword evidence="2" id="KW-1185">Reference proteome</keyword>
<evidence type="ECO:0000313" key="2">
    <source>
        <dbReference type="Proteomes" id="UP000252189"/>
    </source>
</evidence>
<dbReference type="EMBL" id="QPHM01000001">
    <property type="protein sequence ID" value="RCU47636.1"/>
    <property type="molecule type" value="Genomic_DNA"/>
</dbReference>
<proteinExistence type="predicted"/>
<comment type="caution">
    <text evidence="1">The sequence shown here is derived from an EMBL/GenBank/DDBJ whole genome shotgun (WGS) entry which is preliminary data.</text>
</comment>